<evidence type="ECO:0000259" key="2">
    <source>
        <dbReference type="Pfam" id="PF07596"/>
    </source>
</evidence>
<comment type="caution">
    <text evidence="3">The sequence shown here is derived from an EMBL/GenBank/DDBJ whole genome shotgun (WGS) entry which is preliminary data.</text>
</comment>
<keyword evidence="1" id="KW-0812">Transmembrane</keyword>
<dbReference type="InterPro" id="IPR012902">
    <property type="entry name" value="N_methyl_site"/>
</dbReference>
<evidence type="ECO:0000313" key="3">
    <source>
        <dbReference type="EMBL" id="ODA30585.1"/>
    </source>
</evidence>
<dbReference type="STRING" id="1841610.A6X21_05970"/>
<dbReference type="EMBL" id="LYDR01000108">
    <property type="protein sequence ID" value="ODA30585.1"/>
    <property type="molecule type" value="Genomic_DNA"/>
</dbReference>
<dbReference type="Gene3D" id="3.30.700.10">
    <property type="entry name" value="Glycoprotein, Type 4 Pilin"/>
    <property type="match status" value="1"/>
</dbReference>
<dbReference type="RefSeq" id="WP_068848437.1">
    <property type="nucleotide sequence ID" value="NZ_LYDR01000108.1"/>
</dbReference>
<dbReference type="NCBIfam" id="TIGR04294">
    <property type="entry name" value="pre_pil_HX9DG"/>
    <property type="match status" value="1"/>
</dbReference>
<protein>
    <recommendedName>
        <fullName evidence="2">DUF1559 domain-containing protein</fullName>
    </recommendedName>
</protein>
<dbReference type="AlphaFoldDB" id="A0A1C3EBH7"/>
<evidence type="ECO:0000256" key="1">
    <source>
        <dbReference type="SAM" id="Phobius"/>
    </source>
</evidence>
<accession>A0A1C3EBH7</accession>
<keyword evidence="1" id="KW-1133">Transmembrane helix</keyword>
<sequence>MLPALKARSRSSGFTLIELLVVISIIAILMALLLPAVQQAREAARRTQCRNNIKQLGIALHNYHDNHGTLPAGLIVRLATNNTQDLPSRFAAVLDQNRHLGTNWMVSLLPFIDQSPLYNLVDINTPLSIASGNNATVRSTTIPGYLCPSDAFNGAPLERYNTFDNTGAATTPGRPWARANYGANLGREMYEWQIQHRATPSQKKGAMGFGSGSKLSEFTDGTSNSAMVWEIRVGVNNQDPRGAWALGRFGASLVGGCDVGTAGLADCSGINARDAFADDVDGCTNAPQNGMGCAFDRGDGEVAPRSMHTGGVHLLLGDGSVRFVSENLDFTVHRNLNSISGGELTAEF</sequence>
<feature type="transmembrane region" description="Helical" evidence="1">
    <location>
        <begin position="12"/>
        <end position="37"/>
    </location>
</feature>
<proteinExistence type="predicted"/>
<dbReference type="Pfam" id="PF07596">
    <property type="entry name" value="SBP_bac_10"/>
    <property type="match status" value="1"/>
</dbReference>
<dbReference type="NCBIfam" id="TIGR02532">
    <property type="entry name" value="IV_pilin_GFxxxE"/>
    <property type="match status" value="1"/>
</dbReference>
<name>A0A1C3EBH7_9PLAN</name>
<dbReference type="InterPro" id="IPR027558">
    <property type="entry name" value="Pre_pil_HX9DG_C"/>
</dbReference>
<dbReference type="Proteomes" id="UP000094828">
    <property type="component" value="Unassembled WGS sequence"/>
</dbReference>
<organism evidence="3 4">
    <name type="scientific">Planctopirus hydrillae</name>
    <dbReference type="NCBI Taxonomy" id="1841610"/>
    <lineage>
        <taxon>Bacteria</taxon>
        <taxon>Pseudomonadati</taxon>
        <taxon>Planctomycetota</taxon>
        <taxon>Planctomycetia</taxon>
        <taxon>Planctomycetales</taxon>
        <taxon>Planctomycetaceae</taxon>
        <taxon>Planctopirus</taxon>
    </lineage>
</organism>
<keyword evidence="4" id="KW-1185">Reference proteome</keyword>
<feature type="domain" description="DUF1559" evidence="2">
    <location>
        <begin position="38"/>
        <end position="330"/>
    </location>
</feature>
<dbReference type="Pfam" id="PF07963">
    <property type="entry name" value="N_methyl"/>
    <property type="match status" value="1"/>
</dbReference>
<keyword evidence="1" id="KW-0472">Membrane</keyword>
<dbReference type="PANTHER" id="PTHR30093">
    <property type="entry name" value="GENERAL SECRETION PATHWAY PROTEIN G"/>
    <property type="match status" value="1"/>
</dbReference>
<dbReference type="SUPFAM" id="SSF54523">
    <property type="entry name" value="Pili subunits"/>
    <property type="match status" value="1"/>
</dbReference>
<dbReference type="OrthoDB" id="275178at2"/>
<dbReference type="PROSITE" id="PS00409">
    <property type="entry name" value="PROKAR_NTER_METHYL"/>
    <property type="match status" value="1"/>
</dbReference>
<reference evidence="3 4" key="1">
    <citation type="submission" date="2016-05" db="EMBL/GenBank/DDBJ databases">
        <title>Genomic and physiological characterization of Planctopirus sp. isolated from fresh water lake.</title>
        <authorList>
            <person name="Subhash Y."/>
            <person name="Ramana C."/>
        </authorList>
    </citation>
    <scope>NUCLEOTIDE SEQUENCE [LARGE SCALE GENOMIC DNA]</scope>
    <source>
        <strain evidence="3 4">JC280</strain>
    </source>
</reference>
<dbReference type="PANTHER" id="PTHR30093:SF2">
    <property type="entry name" value="TYPE II SECRETION SYSTEM PROTEIN H"/>
    <property type="match status" value="1"/>
</dbReference>
<dbReference type="InterPro" id="IPR011453">
    <property type="entry name" value="DUF1559"/>
</dbReference>
<dbReference type="InterPro" id="IPR045584">
    <property type="entry name" value="Pilin-like"/>
</dbReference>
<evidence type="ECO:0000313" key="4">
    <source>
        <dbReference type="Proteomes" id="UP000094828"/>
    </source>
</evidence>
<gene>
    <name evidence="3" type="ORF">A6X21_05970</name>
</gene>